<feature type="compositionally biased region" description="Polar residues" evidence="7">
    <location>
        <begin position="610"/>
        <end position="621"/>
    </location>
</feature>
<feature type="region of interest" description="Disordered" evidence="7">
    <location>
        <begin position="81"/>
        <end position="113"/>
    </location>
</feature>
<dbReference type="EMBL" id="JAEPQZ010000004">
    <property type="protein sequence ID" value="KAG2181985.1"/>
    <property type="molecule type" value="Genomic_DNA"/>
</dbReference>
<dbReference type="InterPro" id="IPR017438">
    <property type="entry name" value="ATP-NAD_kinase_N"/>
</dbReference>
<evidence type="ECO:0000256" key="2">
    <source>
        <dbReference type="ARBA" id="ARBA00012133"/>
    </source>
</evidence>
<evidence type="ECO:0000256" key="3">
    <source>
        <dbReference type="ARBA" id="ARBA00022679"/>
    </source>
</evidence>
<evidence type="ECO:0000259" key="8">
    <source>
        <dbReference type="PROSITE" id="PS50146"/>
    </source>
</evidence>
<evidence type="ECO:0000256" key="1">
    <source>
        <dbReference type="ARBA" id="ARBA00009280"/>
    </source>
</evidence>
<evidence type="ECO:0000256" key="5">
    <source>
        <dbReference type="ARBA" id="ARBA00022777"/>
    </source>
</evidence>
<feature type="compositionally biased region" description="Polar residues" evidence="7">
    <location>
        <begin position="1"/>
        <end position="11"/>
    </location>
</feature>
<dbReference type="SUPFAM" id="SSF111331">
    <property type="entry name" value="NAD kinase/diacylglycerol kinase-like"/>
    <property type="match status" value="1"/>
</dbReference>
<dbReference type="GO" id="GO:0004143">
    <property type="term" value="F:ATP-dependent diacylglycerol kinase activity"/>
    <property type="evidence" value="ECO:0007669"/>
    <property type="project" value="UniProtKB-EC"/>
</dbReference>
<dbReference type="Gene3D" id="3.40.50.10330">
    <property type="entry name" value="Probable inorganic polyphosphate/atp-NAD kinase, domain 1"/>
    <property type="match status" value="1"/>
</dbReference>
<dbReference type="InterPro" id="IPR000756">
    <property type="entry name" value="Diacylglycerol_kin_accessory"/>
</dbReference>
<feature type="compositionally biased region" description="Polar residues" evidence="7">
    <location>
        <begin position="629"/>
        <end position="641"/>
    </location>
</feature>
<dbReference type="InterPro" id="IPR016064">
    <property type="entry name" value="NAD/diacylglycerol_kinase_sf"/>
</dbReference>
<dbReference type="PANTHER" id="PTHR11255:SF121">
    <property type="entry name" value="DIACYLGLYCEROL KINASE (ATP)"/>
    <property type="match status" value="1"/>
</dbReference>
<dbReference type="AlphaFoldDB" id="A0A8H7UGA9"/>
<keyword evidence="4" id="KW-0547">Nucleotide-binding</keyword>
<dbReference type="EC" id="2.7.1.107" evidence="2"/>
<dbReference type="Pfam" id="PF00781">
    <property type="entry name" value="DAGK_cat"/>
    <property type="match status" value="1"/>
</dbReference>
<evidence type="ECO:0000313" key="9">
    <source>
        <dbReference type="EMBL" id="KAG2181985.1"/>
    </source>
</evidence>
<dbReference type="InterPro" id="IPR037607">
    <property type="entry name" value="DGK"/>
</dbReference>
<proteinExistence type="inferred from homology"/>
<feature type="compositionally biased region" description="Polar residues" evidence="7">
    <location>
        <begin position="34"/>
        <end position="43"/>
    </location>
</feature>
<dbReference type="Proteomes" id="UP000654370">
    <property type="component" value="Unassembled WGS sequence"/>
</dbReference>
<feature type="region of interest" description="Disordered" evidence="7">
    <location>
        <begin position="581"/>
        <end position="656"/>
    </location>
</feature>
<evidence type="ECO:0000313" key="10">
    <source>
        <dbReference type="Proteomes" id="UP000654370"/>
    </source>
</evidence>
<dbReference type="PANTHER" id="PTHR11255">
    <property type="entry name" value="DIACYLGLYCEROL KINASE"/>
    <property type="match status" value="1"/>
</dbReference>
<dbReference type="GO" id="GO:0005524">
    <property type="term" value="F:ATP binding"/>
    <property type="evidence" value="ECO:0007669"/>
    <property type="project" value="UniProtKB-KW"/>
</dbReference>
<protein>
    <recommendedName>
        <fullName evidence="2">diacylglycerol kinase (ATP)</fullName>
        <ecNumber evidence="2">2.7.1.107</ecNumber>
    </recommendedName>
</protein>
<feature type="domain" description="DAGKc" evidence="8">
    <location>
        <begin position="143"/>
        <end position="318"/>
    </location>
</feature>
<dbReference type="GO" id="GO:0007200">
    <property type="term" value="P:phospholipase C-activating G protein-coupled receptor signaling pathway"/>
    <property type="evidence" value="ECO:0007669"/>
    <property type="project" value="InterPro"/>
</dbReference>
<keyword evidence="6" id="KW-0067">ATP-binding</keyword>
<feature type="compositionally biased region" description="Polar residues" evidence="7">
    <location>
        <begin position="688"/>
        <end position="707"/>
    </location>
</feature>
<accession>A0A8H7UGA9</accession>
<organism evidence="9 10">
    <name type="scientific">Mortierella isabellina</name>
    <name type="common">Filamentous fungus</name>
    <name type="synonym">Umbelopsis isabellina</name>
    <dbReference type="NCBI Taxonomy" id="91625"/>
    <lineage>
        <taxon>Eukaryota</taxon>
        <taxon>Fungi</taxon>
        <taxon>Fungi incertae sedis</taxon>
        <taxon>Mucoromycota</taxon>
        <taxon>Mucoromycotina</taxon>
        <taxon>Umbelopsidomycetes</taxon>
        <taxon>Umbelopsidales</taxon>
        <taxon>Umbelopsidaceae</taxon>
        <taxon>Umbelopsis</taxon>
    </lineage>
</organism>
<reference evidence="9" key="1">
    <citation type="submission" date="2020-12" db="EMBL/GenBank/DDBJ databases">
        <title>Metabolic potential, ecology and presence of endohyphal bacteria is reflected in genomic diversity of Mucoromycotina.</title>
        <authorList>
            <person name="Muszewska A."/>
            <person name="Okrasinska A."/>
            <person name="Steczkiewicz K."/>
            <person name="Drgas O."/>
            <person name="Orlowska M."/>
            <person name="Perlinska-Lenart U."/>
            <person name="Aleksandrzak-Piekarczyk T."/>
            <person name="Szatraj K."/>
            <person name="Zielenkiewicz U."/>
            <person name="Pilsyk S."/>
            <person name="Malc E."/>
            <person name="Mieczkowski P."/>
            <person name="Kruszewska J.S."/>
            <person name="Biernat P."/>
            <person name="Pawlowska J."/>
        </authorList>
    </citation>
    <scope>NUCLEOTIDE SEQUENCE</scope>
    <source>
        <strain evidence="9">WA0000067209</strain>
    </source>
</reference>
<gene>
    <name evidence="9" type="ORF">INT43_006911</name>
</gene>
<sequence length="723" mass="81285">MTVETENTNGHIANGQDVQQKDYASNGHRKSSDTEQLNQQNEANLKANKGNKVNHRTLNRESSYGQIHEQGPEAYFEVDNNAKENPAPIPHLQEVPRGDSYEKEPPRFHQGYVDNSFRNESYMTASSKINTSVMLEDSEHEGRPSIYLFIFVNPLSGDQKGEELTKMAIQSFRLKEAPEVQMQIYNILDDKDRELGFEMLKLVEGMAERGELMPVPEDSKIGMTARRRQLHVWSAGGDGTVMSVFEELVAHKVNLDIVYFSCIPFGTGNDFSQVLGWGRTIPNKDILGTYLNHLVDLSLERLQGEAARLDIWELEIATHDTGYARKAGKKHRNDNSKIVTRKMCNYMSIGVQGYVGSGFENQRTGTREFNVLVYAYESAKWIRRGFPPVTKMIEGITQGGKKVLHCPEPKKKNDKAVTKAESEADPVAHDVPVMTKHPIDFVIQNIPHIWGREVDLWGNAESGLEVVDKRNGPTDPVAWTPQRANDGKMEVLVLNNMYSYFKKLANFQSHVSRVGQFASPFQIDFRDPDMDYQSKWWRRRKDKTDYKNPSVICIMCDGEFYEVKHPKSLKFRRFAQITTLGNPKGNSRLVRDEMEAKQQNTTEAVDEAQQDVNDYVQPTENDVQRKPELSNTDNAGSNDANGNRPASPLAKQEHNENNATHPADINAQASSRENSATQAADTKGQVGSGENNAAQSADTNGQAGSSDVRNESPKSLAEEDNNN</sequence>
<dbReference type="OrthoDB" id="242257at2759"/>
<feature type="compositionally biased region" description="Basic and acidic residues" evidence="7">
    <location>
        <begin position="94"/>
        <end position="107"/>
    </location>
</feature>
<evidence type="ECO:0000256" key="6">
    <source>
        <dbReference type="ARBA" id="ARBA00022840"/>
    </source>
</evidence>
<dbReference type="GO" id="GO:0016020">
    <property type="term" value="C:membrane"/>
    <property type="evidence" value="ECO:0007669"/>
    <property type="project" value="TreeGrafter"/>
</dbReference>
<keyword evidence="10" id="KW-1185">Reference proteome</keyword>
<dbReference type="PROSITE" id="PS50146">
    <property type="entry name" value="DAGK"/>
    <property type="match status" value="1"/>
</dbReference>
<evidence type="ECO:0000256" key="7">
    <source>
        <dbReference type="SAM" id="MobiDB-lite"/>
    </source>
</evidence>
<keyword evidence="5" id="KW-0418">Kinase</keyword>
<feature type="region of interest" description="Disordered" evidence="7">
    <location>
        <begin position="1"/>
        <end position="67"/>
    </location>
</feature>
<dbReference type="InterPro" id="IPR001206">
    <property type="entry name" value="Diacylglycerol_kinase_cat_dom"/>
</dbReference>
<comment type="caution">
    <text evidence="9">The sequence shown here is derived from an EMBL/GenBank/DDBJ whole genome shotgun (WGS) entry which is preliminary data.</text>
</comment>
<comment type="similarity">
    <text evidence="1">Belongs to the eukaryotic diacylglycerol kinase family.</text>
</comment>
<feature type="region of interest" description="Disordered" evidence="7">
    <location>
        <begin position="668"/>
        <end position="723"/>
    </location>
</feature>
<feature type="compositionally biased region" description="Polar residues" evidence="7">
    <location>
        <begin position="668"/>
        <end position="680"/>
    </location>
</feature>
<dbReference type="Pfam" id="PF00609">
    <property type="entry name" value="DAGK_acc"/>
    <property type="match status" value="1"/>
</dbReference>
<name>A0A8H7UGA9_MORIS</name>
<evidence type="ECO:0000256" key="4">
    <source>
        <dbReference type="ARBA" id="ARBA00022741"/>
    </source>
</evidence>
<keyword evidence="3" id="KW-0808">Transferase</keyword>